<dbReference type="OrthoDB" id="7480412at2759"/>
<protein>
    <recommendedName>
        <fullName evidence="1">Reverse transcriptase domain-containing protein</fullName>
    </recommendedName>
</protein>
<evidence type="ECO:0000313" key="4">
    <source>
        <dbReference type="EMBL" id="CAF3771684.1"/>
    </source>
</evidence>
<dbReference type="InterPro" id="IPR000477">
    <property type="entry name" value="RT_dom"/>
</dbReference>
<reference evidence="3" key="1">
    <citation type="submission" date="2021-02" db="EMBL/GenBank/DDBJ databases">
        <authorList>
            <person name="Nowell W R."/>
        </authorList>
    </citation>
    <scope>NUCLEOTIDE SEQUENCE</scope>
</reference>
<dbReference type="Proteomes" id="UP000663829">
    <property type="component" value="Unassembled WGS sequence"/>
</dbReference>
<dbReference type="EMBL" id="CAJOBC010004053">
    <property type="protein sequence ID" value="CAF3812675.1"/>
    <property type="molecule type" value="Genomic_DNA"/>
</dbReference>
<comment type="caution">
    <text evidence="3">The sequence shown here is derived from an EMBL/GenBank/DDBJ whole genome shotgun (WGS) entry which is preliminary data.</text>
</comment>
<dbReference type="InterPro" id="IPR043502">
    <property type="entry name" value="DNA/RNA_pol_sf"/>
</dbReference>
<name>A0A814JQX1_9BILA</name>
<feature type="domain" description="Reverse transcriptase" evidence="1">
    <location>
        <begin position="1"/>
        <end position="86"/>
    </location>
</feature>
<keyword evidence="6" id="KW-1185">Reference proteome</keyword>
<dbReference type="Proteomes" id="UP000677228">
    <property type="component" value="Unassembled WGS sequence"/>
</dbReference>
<gene>
    <name evidence="3" type="ORF">GPM918_LOCUS15854</name>
    <name evidence="2" type="ORF">OVA965_LOCUS14622</name>
    <name evidence="5" type="ORF">SRO942_LOCUS15854</name>
    <name evidence="4" type="ORF">TMI583_LOCUS14625</name>
</gene>
<evidence type="ECO:0000313" key="3">
    <source>
        <dbReference type="EMBL" id="CAF1042525.1"/>
    </source>
</evidence>
<dbReference type="SUPFAM" id="SSF56672">
    <property type="entry name" value="DNA/RNA polymerases"/>
    <property type="match status" value="1"/>
</dbReference>
<proteinExistence type="predicted"/>
<dbReference type="PROSITE" id="PS50878">
    <property type="entry name" value="RT_POL"/>
    <property type="match status" value="1"/>
</dbReference>
<evidence type="ECO:0000259" key="1">
    <source>
        <dbReference type="PROSITE" id="PS50878"/>
    </source>
</evidence>
<dbReference type="Proteomes" id="UP000682733">
    <property type="component" value="Unassembled WGS sequence"/>
</dbReference>
<dbReference type="AlphaFoldDB" id="A0A814JQX1"/>
<dbReference type="Proteomes" id="UP000681722">
    <property type="component" value="Unassembled WGS sequence"/>
</dbReference>
<dbReference type="EMBL" id="CAJNOK010006391">
    <property type="protein sequence ID" value="CAF1002324.1"/>
    <property type="molecule type" value="Genomic_DNA"/>
</dbReference>
<sequence>MRRVIEEAGITSVKLARESFEDLEILILMYADDLVAMCDNVADLESFVRAFEKVTQELGLTMNIKKACIVSLKQLKEGDEIINKIVQVKPVHKNIKTLYRNIKNDWTKEERRS</sequence>
<dbReference type="EMBL" id="CAJOBA010006398">
    <property type="protein sequence ID" value="CAF3771684.1"/>
    <property type="molecule type" value="Genomic_DNA"/>
</dbReference>
<evidence type="ECO:0000313" key="2">
    <source>
        <dbReference type="EMBL" id="CAF1002324.1"/>
    </source>
</evidence>
<evidence type="ECO:0000313" key="6">
    <source>
        <dbReference type="Proteomes" id="UP000663829"/>
    </source>
</evidence>
<dbReference type="EMBL" id="CAJNOQ010004053">
    <property type="protein sequence ID" value="CAF1042525.1"/>
    <property type="molecule type" value="Genomic_DNA"/>
</dbReference>
<accession>A0A814JQX1</accession>
<evidence type="ECO:0000313" key="5">
    <source>
        <dbReference type="EMBL" id="CAF3812675.1"/>
    </source>
</evidence>
<organism evidence="3 6">
    <name type="scientific">Didymodactylos carnosus</name>
    <dbReference type="NCBI Taxonomy" id="1234261"/>
    <lineage>
        <taxon>Eukaryota</taxon>
        <taxon>Metazoa</taxon>
        <taxon>Spiralia</taxon>
        <taxon>Gnathifera</taxon>
        <taxon>Rotifera</taxon>
        <taxon>Eurotatoria</taxon>
        <taxon>Bdelloidea</taxon>
        <taxon>Philodinida</taxon>
        <taxon>Philodinidae</taxon>
        <taxon>Didymodactylos</taxon>
    </lineage>
</organism>